<dbReference type="Proteomes" id="UP001159405">
    <property type="component" value="Unassembled WGS sequence"/>
</dbReference>
<dbReference type="Gene3D" id="4.10.75.10">
    <property type="entry name" value="Elafin-like"/>
    <property type="match status" value="6"/>
</dbReference>
<feature type="chain" id="PRO_5046767069" description="WAP domain-containing protein" evidence="1">
    <location>
        <begin position="25"/>
        <end position="334"/>
    </location>
</feature>
<feature type="signal peptide" evidence="1">
    <location>
        <begin position="1"/>
        <end position="24"/>
    </location>
</feature>
<feature type="domain" description="WAP" evidence="2">
    <location>
        <begin position="81"/>
        <end position="128"/>
    </location>
</feature>
<name>A0ABN8REZ8_9CNID</name>
<feature type="domain" description="WAP" evidence="2">
    <location>
        <begin position="189"/>
        <end position="236"/>
    </location>
</feature>
<dbReference type="PRINTS" id="PR00003">
    <property type="entry name" value="4DISULPHCORE"/>
</dbReference>
<dbReference type="PROSITE" id="PS51390">
    <property type="entry name" value="WAP"/>
    <property type="match status" value="5"/>
</dbReference>
<dbReference type="InterPro" id="IPR008197">
    <property type="entry name" value="WAP_dom"/>
</dbReference>
<gene>
    <name evidence="3" type="ORF">PLOB_00020058</name>
</gene>
<dbReference type="EMBL" id="CALNXK010000233">
    <property type="protein sequence ID" value="CAH3177970.1"/>
    <property type="molecule type" value="Genomic_DNA"/>
</dbReference>
<dbReference type="InterPro" id="IPR036645">
    <property type="entry name" value="Elafin-like_sf"/>
</dbReference>
<dbReference type="CDD" id="cd00199">
    <property type="entry name" value="WAP"/>
    <property type="match status" value="1"/>
</dbReference>
<comment type="caution">
    <text evidence="3">The sequence shown here is derived from an EMBL/GenBank/DDBJ whole genome shotgun (WGS) entry which is preliminary data.</text>
</comment>
<evidence type="ECO:0000313" key="4">
    <source>
        <dbReference type="Proteomes" id="UP001159405"/>
    </source>
</evidence>
<feature type="domain" description="WAP" evidence="2">
    <location>
        <begin position="129"/>
        <end position="179"/>
    </location>
</feature>
<reference evidence="3 4" key="1">
    <citation type="submission" date="2022-05" db="EMBL/GenBank/DDBJ databases">
        <authorList>
            <consortium name="Genoscope - CEA"/>
            <person name="William W."/>
        </authorList>
    </citation>
    <scope>NUCLEOTIDE SEQUENCE [LARGE SCALE GENOMIC DNA]</scope>
</reference>
<dbReference type="SMART" id="SM00217">
    <property type="entry name" value="WAP"/>
    <property type="match status" value="6"/>
</dbReference>
<dbReference type="Pfam" id="PF00095">
    <property type="entry name" value="WAP"/>
    <property type="match status" value="6"/>
</dbReference>
<keyword evidence="1" id="KW-0732">Signal</keyword>
<feature type="domain" description="WAP" evidence="2">
    <location>
        <begin position="286"/>
        <end position="332"/>
    </location>
</feature>
<organism evidence="3 4">
    <name type="scientific">Porites lobata</name>
    <dbReference type="NCBI Taxonomy" id="104759"/>
    <lineage>
        <taxon>Eukaryota</taxon>
        <taxon>Metazoa</taxon>
        <taxon>Cnidaria</taxon>
        <taxon>Anthozoa</taxon>
        <taxon>Hexacorallia</taxon>
        <taxon>Scleractinia</taxon>
        <taxon>Fungiina</taxon>
        <taxon>Poritidae</taxon>
        <taxon>Porites</taxon>
    </lineage>
</organism>
<keyword evidence="4" id="KW-1185">Reference proteome</keyword>
<sequence length="334" mass="34554">MNRAIIAVFLVFIVCSILTGQVWSASYVKRDHRREKPGLCPKPKPGQVGTCVKACSGDGDCKGFKKCCSNGCGHVCTEPLGQEKPGLCPKPRPGQVGTCVQACFGDGSCKGADKCCSNGCGRVCTKPLAQVKPGLCPKPRPGQVGLCVKACSGDGDCKGADKCCSNGCGRGQTRCIMEMWKWRINYVTAQVKPGLCPKPRPGQVGTCVEACFGDGTCKGADKCCSNGCGRVCTKPLVNLDAVEKREPGGVLTSDRCPKPGRFGLCAELCGVGGGCSGGKICCSNGCGHQCMSRCPKPGPFGLCAELCGVRGGCSGGKICCFNGCGHQCMSPGKY</sequence>
<evidence type="ECO:0000313" key="3">
    <source>
        <dbReference type="EMBL" id="CAH3177970.1"/>
    </source>
</evidence>
<evidence type="ECO:0000256" key="1">
    <source>
        <dbReference type="SAM" id="SignalP"/>
    </source>
</evidence>
<protein>
    <recommendedName>
        <fullName evidence="2">WAP domain-containing protein</fullName>
    </recommendedName>
</protein>
<dbReference type="InterPro" id="IPR050514">
    <property type="entry name" value="WAP_four-disulfide_core"/>
</dbReference>
<feature type="domain" description="WAP" evidence="2">
    <location>
        <begin position="33"/>
        <end position="80"/>
    </location>
</feature>
<dbReference type="PANTHER" id="PTHR19441:SF97">
    <property type="entry name" value="WAP FOUR-DISULFIDE CORE DOMAIN PROTEIN 3"/>
    <property type="match status" value="1"/>
</dbReference>
<evidence type="ECO:0000259" key="2">
    <source>
        <dbReference type="PROSITE" id="PS51390"/>
    </source>
</evidence>
<accession>A0ABN8REZ8</accession>
<dbReference type="PANTHER" id="PTHR19441">
    <property type="entry name" value="WHEY ACDIC PROTEIN WAP"/>
    <property type="match status" value="1"/>
</dbReference>
<proteinExistence type="predicted"/>
<dbReference type="SUPFAM" id="SSF57256">
    <property type="entry name" value="Elafin-like"/>
    <property type="match status" value="5"/>
</dbReference>